<dbReference type="GO" id="GO:0005509">
    <property type="term" value="F:calcium ion binding"/>
    <property type="evidence" value="ECO:0007669"/>
    <property type="project" value="InterPro"/>
</dbReference>
<sequence>MNKTKFVIGFIGLLLLINICTARWRVRLRLRLHISKDRKRRSTENAQELTKGTDISLDVPCNLINYDIDNDDVISIEEFAEALRHHEQNTGVRELFVVIDNNGDGVLDAKEMNAAKECW</sequence>
<accession>A0A8B6F7U8</accession>
<dbReference type="AlphaFoldDB" id="A0A8B6F7U8"/>
<evidence type="ECO:0000256" key="1">
    <source>
        <dbReference type="ARBA" id="ARBA00022837"/>
    </source>
</evidence>
<dbReference type="PROSITE" id="PS50222">
    <property type="entry name" value="EF_HAND_2"/>
    <property type="match status" value="1"/>
</dbReference>
<organism evidence="3 4">
    <name type="scientific">Mytilus galloprovincialis</name>
    <name type="common">Mediterranean mussel</name>
    <dbReference type="NCBI Taxonomy" id="29158"/>
    <lineage>
        <taxon>Eukaryota</taxon>
        <taxon>Metazoa</taxon>
        <taxon>Spiralia</taxon>
        <taxon>Lophotrochozoa</taxon>
        <taxon>Mollusca</taxon>
        <taxon>Bivalvia</taxon>
        <taxon>Autobranchia</taxon>
        <taxon>Pteriomorphia</taxon>
        <taxon>Mytilida</taxon>
        <taxon>Mytiloidea</taxon>
        <taxon>Mytilidae</taxon>
        <taxon>Mytilinae</taxon>
        <taxon>Mytilus</taxon>
    </lineage>
</organism>
<dbReference type="SUPFAM" id="SSF47473">
    <property type="entry name" value="EF-hand"/>
    <property type="match status" value="1"/>
</dbReference>
<feature type="domain" description="EF-hand" evidence="2">
    <location>
        <begin position="87"/>
        <end position="119"/>
    </location>
</feature>
<dbReference type="InterPro" id="IPR002048">
    <property type="entry name" value="EF_hand_dom"/>
</dbReference>
<dbReference type="InterPro" id="IPR011992">
    <property type="entry name" value="EF-hand-dom_pair"/>
</dbReference>
<comment type="caution">
    <text evidence="3">The sequence shown here is derived from an EMBL/GenBank/DDBJ whole genome shotgun (WGS) entry which is preliminary data.</text>
</comment>
<keyword evidence="1" id="KW-0106">Calcium</keyword>
<reference evidence="3" key="1">
    <citation type="submission" date="2018-11" db="EMBL/GenBank/DDBJ databases">
        <authorList>
            <person name="Alioto T."/>
            <person name="Alioto T."/>
        </authorList>
    </citation>
    <scope>NUCLEOTIDE SEQUENCE</scope>
</reference>
<dbReference type="Proteomes" id="UP000596742">
    <property type="component" value="Unassembled WGS sequence"/>
</dbReference>
<dbReference type="PROSITE" id="PS00018">
    <property type="entry name" value="EF_HAND_1"/>
    <property type="match status" value="1"/>
</dbReference>
<keyword evidence="4" id="KW-1185">Reference proteome</keyword>
<evidence type="ECO:0000313" key="3">
    <source>
        <dbReference type="EMBL" id="VDI45003.1"/>
    </source>
</evidence>
<protein>
    <recommendedName>
        <fullName evidence="2">EF-hand domain-containing protein</fullName>
    </recommendedName>
</protein>
<name>A0A8B6F7U8_MYTGA</name>
<proteinExistence type="predicted"/>
<dbReference type="EMBL" id="UYJE01006323">
    <property type="protein sequence ID" value="VDI45003.1"/>
    <property type="molecule type" value="Genomic_DNA"/>
</dbReference>
<dbReference type="OrthoDB" id="6067987at2759"/>
<evidence type="ECO:0000313" key="4">
    <source>
        <dbReference type="Proteomes" id="UP000596742"/>
    </source>
</evidence>
<gene>
    <name evidence="3" type="ORF">MGAL_10B087885</name>
</gene>
<evidence type="ECO:0000259" key="2">
    <source>
        <dbReference type="PROSITE" id="PS50222"/>
    </source>
</evidence>
<dbReference type="InterPro" id="IPR018247">
    <property type="entry name" value="EF_Hand_1_Ca_BS"/>
</dbReference>
<dbReference type="Gene3D" id="1.10.238.10">
    <property type="entry name" value="EF-hand"/>
    <property type="match status" value="1"/>
</dbReference>